<organism evidence="1 2">
    <name type="scientific">Brassicogethes aeneus</name>
    <name type="common">Rape pollen beetle</name>
    <name type="synonym">Meligethes aeneus</name>
    <dbReference type="NCBI Taxonomy" id="1431903"/>
    <lineage>
        <taxon>Eukaryota</taxon>
        <taxon>Metazoa</taxon>
        <taxon>Ecdysozoa</taxon>
        <taxon>Arthropoda</taxon>
        <taxon>Hexapoda</taxon>
        <taxon>Insecta</taxon>
        <taxon>Pterygota</taxon>
        <taxon>Neoptera</taxon>
        <taxon>Endopterygota</taxon>
        <taxon>Coleoptera</taxon>
        <taxon>Polyphaga</taxon>
        <taxon>Cucujiformia</taxon>
        <taxon>Nitidulidae</taxon>
        <taxon>Meligethinae</taxon>
        <taxon>Brassicogethes</taxon>
    </lineage>
</organism>
<protein>
    <submittedName>
        <fullName evidence="1">Uncharacterized protein</fullName>
    </submittedName>
</protein>
<proteinExistence type="predicted"/>
<dbReference type="AlphaFoldDB" id="A0A9P0ARW2"/>
<gene>
    <name evidence="1" type="ORF">MELIAE_LOCUS1002</name>
</gene>
<sequence length="163" mass="18768">MCDIEVQIQKLVVHFCKMLPNHVNKWESVIKDANGPLKALVNFSDQLRHIEIEALNTANHELKNKLSELERSTIPLDFDIGSPLIHGTAIQPSLSRVLKNGLQFWTFFSNAVKKINESFKSFDVRNETSVQELENSFKINIRDERLTYLLALTQYVDNERAIT</sequence>
<reference evidence="1" key="1">
    <citation type="submission" date="2021-12" db="EMBL/GenBank/DDBJ databases">
        <authorList>
            <person name="King R."/>
        </authorList>
    </citation>
    <scope>NUCLEOTIDE SEQUENCE</scope>
</reference>
<evidence type="ECO:0000313" key="1">
    <source>
        <dbReference type="EMBL" id="CAH0546926.1"/>
    </source>
</evidence>
<evidence type="ECO:0000313" key="2">
    <source>
        <dbReference type="Proteomes" id="UP001154078"/>
    </source>
</evidence>
<name>A0A9P0ARW2_BRAAE</name>
<dbReference type="EMBL" id="OV121132">
    <property type="protein sequence ID" value="CAH0546926.1"/>
    <property type="molecule type" value="Genomic_DNA"/>
</dbReference>
<keyword evidence="2" id="KW-1185">Reference proteome</keyword>
<dbReference type="OrthoDB" id="6605214at2759"/>
<accession>A0A9P0ARW2</accession>
<dbReference type="Proteomes" id="UP001154078">
    <property type="component" value="Chromosome 1"/>
</dbReference>